<organism evidence="7 8">
    <name type="scientific">Giardia muris</name>
    <dbReference type="NCBI Taxonomy" id="5742"/>
    <lineage>
        <taxon>Eukaryota</taxon>
        <taxon>Metamonada</taxon>
        <taxon>Diplomonadida</taxon>
        <taxon>Hexamitidae</taxon>
        <taxon>Giardiinae</taxon>
        <taxon>Giardia</taxon>
    </lineage>
</organism>
<dbReference type="PROSITE" id="PS51192">
    <property type="entry name" value="HELICASE_ATP_BIND_1"/>
    <property type="match status" value="1"/>
</dbReference>
<dbReference type="SMART" id="SM00487">
    <property type="entry name" value="DEXDc"/>
    <property type="match status" value="1"/>
</dbReference>
<dbReference type="SMART" id="SM00490">
    <property type="entry name" value="HELICc"/>
    <property type="match status" value="1"/>
</dbReference>
<dbReference type="Pfam" id="PF00271">
    <property type="entry name" value="Helicase_C"/>
    <property type="match status" value="1"/>
</dbReference>
<dbReference type="Gene3D" id="1.10.150.20">
    <property type="entry name" value="5' to 3' exonuclease, C-terminal subdomain"/>
    <property type="match status" value="1"/>
</dbReference>
<keyword evidence="8" id="KW-1185">Reference proteome</keyword>
<dbReference type="VEuPathDB" id="GiardiaDB:GMRT_11085"/>
<keyword evidence="2" id="KW-0378">Hydrolase</keyword>
<dbReference type="InterPro" id="IPR014001">
    <property type="entry name" value="Helicase_ATP-bd"/>
</dbReference>
<dbReference type="SUPFAM" id="SSF158702">
    <property type="entry name" value="Sec63 N-terminal domain-like"/>
    <property type="match status" value="1"/>
</dbReference>
<evidence type="ECO:0000256" key="3">
    <source>
        <dbReference type="ARBA" id="ARBA00022806"/>
    </source>
</evidence>
<comment type="caution">
    <text evidence="7">The sequence shown here is derived from an EMBL/GenBank/DDBJ whole genome shotgun (WGS) entry which is preliminary data.</text>
</comment>
<evidence type="ECO:0000256" key="1">
    <source>
        <dbReference type="ARBA" id="ARBA00022741"/>
    </source>
</evidence>
<dbReference type="GO" id="GO:0016787">
    <property type="term" value="F:hydrolase activity"/>
    <property type="evidence" value="ECO:0007669"/>
    <property type="project" value="UniProtKB-KW"/>
</dbReference>
<dbReference type="Gene3D" id="3.40.50.300">
    <property type="entry name" value="P-loop containing nucleotide triphosphate hydrolases"/>
    <property type="match status" value="2"/>
</dbReference>
<accession>A0A4Z1SWH0</accession>
<sequence length="870" mass="96347">MLRVLDSLALALSTIPSHDEEETEPVVWIPRLEATYSFTPAVTRLTRFEKTLFTETSRAVERLLQKERELREEYPKDTNDYPLMENSFGLPKDVIAGLPMKNLLCWQHDLLHKAVPDTGTEICHRHILLSAPTSAGKSLVALIFILRCLVLAKKSAIMAVPFVALADELVIKMQAMAPTGCGVIGITGMKQLPRITGTRPMLYICTYEKAVLVFRKFMQKGLLSQLGLLVFDEIHLIGDGSSRSCKLELFLSQLIIIERTQAANYRIIGMSATLSNIQDLQKWLGCFLYECTFRPVTLQEYVVHNGELYSIGPGEGEKPKVTSQGPISVRSPKTNEDLRLPPLYAVSLLALKPLIIFVTTKNSTVQVATEFARIIAKHFPSPPQEIIQKRADLLGELKSLGNESWTALITSGVMYHNSSLASMERTLIEDAFTNVVIHTIVATTTISAGVNLPARSVIISYPSVGDLTLTGAKYRQMIGRAGRMGLAQTGHSFLVLERKRELQGKQGQALLDELSKEVQQLRTLQPTLSSLSKSGINAEVILNSCIYDVSVKAFVESTLAYVQGLLKVEDLTVALETLEKLNLVTFSDNVIRLTLQGRACVEAGVDIYNSKLISLYIDDFARNGLLVGNDLHLCCTLLPIHNLLQENTETLQGLCKLPANLKETSLIRPKYELLYDQLVLLPEELTKPVLQRFDLTLGLLEEKMLNSNGPCPIGLLIVYNGLLIYTFLLRAEQPGAKLANVFTGMRSTFDVDGGTLETLLKTVVQQGNAMAQFTDSLGKVTISQVYKTVSERLRRLALDDITDLLIIPGVAEKRARALRDAGYRNVEQIIEAGLERLMKTVDFGGMTEAVCTIIYKGAERLWDALTKVGP</sequence>
<dbReference type="GO" id="GO:0005524">
    <property type="term" value="F:ATP binding"/>
    <property type="evidence" value="ECO:0007669"/>
    <property type="project" value="UniProtKB-KW"/>
</dbReference>
<dbReference type="GO" id="GO:0003676">
    <property type="term" value="F:nucleic acid binding"/>
    <property type="evidence" value="ECO:0007669"/>
    <property type="project" value="InterPro"/>
</dbReference>
<gene>
    <name evidence="7" type="ORF">GMRT_11085</name>
</gene>
<evidence type="ECO:0000259" key="6">
    <source>
        <dbReference type="PROSITE" id="PS51194"/>
    </source>
</evidence>
<dbReference type="OrthoDB" id="2320933at2759"/>
<evidence type="ECO:0000256" key="2">
    <source>
        <dbReference type="ARBA" id="ARBA00022801"/>
    </source>
</evidence>
<dbReference type="SUPFAM" id="SSF52540">
    <property type="entry name" value="P-loop containing nucleoside triphosphate hydrolases"/>
    <property type="match status" value="1"/>
</dbReference>
<dbReference type="EMBL" id="VDLU01000001">
    <property type="protein sequence ID" value="TNJ30114.1"/>
    <property type="molecule type" value="Genomic_DNA"/>
</dbReference>
<dbReference type="AlphaFoldDB" id="A0A4Z1SWH0"/>
<evidence type="ECO:0000313" key="7">
    <source>
        <dbReference type="EMBL" id="TNJ30114.1"/>
    </source>
</evidence>
<dbReference type="InterPro" id="IPR050474">
    <property type="entry name" value="Hel308_SKI2-like"/>
</dbReference>
<reference evidence="7 8" key="1">
    <citation type="submission" date="2019-05" db="EMBL/GenBank/DDBJ databases">
        <title>The compact genome of Giardia muris reveals important steps in the evolution of intestinal protozoan parasites.</title>
        <authorList>
            <person name="Xu F."/>
            <person name="Jimenez-Gonzalez A."/>
            <person name="Einarsson E."/>
            <person name="Astvaldsson A."/>
            <person name="Peirasmaki D."/>
            <person name="Eckmann L."/>
            <person name="Andersson J.O."/>
            <person name="Svard S.G."/>
            <person name="Jerlstrom-Hultqvist J."/>
        </authorList>
    </citation>
    <scope>NUCLEOTIDE SEQUENCE [LARGE SCALE GENOMIC DNA]</scope>
    <source>
        <strain evidence="7 8">Roberts-Thomson</strain>
    </source>
</reference>
<feature type="domain" description="Helicase ATP-binding" evidence="5">
    <location>
        <begin position="118"/>
        <end position="292"/>
    </location>
</feature>
<evidence type="ECO:0000259" key="5">
    <source>
        <dbReference type="PROSITE" id="PS51192"/>
    </source>
</evidence>
<feature type="domain" description="Helicase C-terminal" evidence="6">
    <location>
        <begin position="350"/>
        <end position="529"/>
    </location>
</feature>
<keyword evidence="3 7" id="KW-0347">Helicase</keyword>
<keyword evidence="4" id="KW-0067">ATP-binding</keyword>
<dbReference type="GO" id="GO:0004386">
    <property type="term" value="F:helicase activity"/>
    <property type="evidence" value="ECO:0007669"/>
    <property type="project" value="UniProtKB-KW"/>
</dbReference>
<dbReference type="PROSITE" id="PS51194">
    <property type="entry name" value="HELICASE_CTER"/>
    <property type="match status" value="1"/>
</dbReference>
<name>A0A4Z1SWH0_GIAMU</name>
<dbReference type="InterPro" id="IPR011545">
    <property type="entry name" value="DEAD/DEAH_box_helicase_dom"/>
</dbReference>
<dbReference type="InterPro" id="IPR001650">
    <property type="entry name" value="Helicase_C-like"/>
</dbReference>
<proteinExistence type="predicted"/>
<dbReference type="Proteomes" id="UP000315496">
    <property type="component" value="Chromosome 1"/>
</dbReference>
<evidence type="ECO:0000313" key="8">
    <source>
        <dbReference type="Proteomes" id="UP000315496"/>
    </source>
</evidence>
<dbReference type="Pfam" id="PF00270">
    <property type="entry name" value="DEAD"/>
    <property type="match status" value="1"/>
</dbReference>
<protein>
    <submittedName>
        <fullName evidence="7">DNA helicase</fullName>
    </submittedName>
</protein>
<dbReference type="PANTHER" id="PTHR47961:SF6">
    <property type="entry name" value="DNA-DIRECTED DNA POLYMERASE"/>
    <property type="match status" value="1"/>
</dbReference>
<keyword evidence="1" id="KW-0547">Nucleotide-binding</keyword>
<dbReference type="PANTHER" id="PTHR47961">
    <property type="entry name" value="DNA POLYMERASE THETA, PUTATIVE (AFU_ORTHOLOGUE AFUA_1G05260)-RELATED"/>
    <property type="match status" value="1"/>
</dbReference>
<evidence type="ECO:0000256" key="4">
    <source>
        <dbReference type="ARBA" id="ARBA00022840"/>
    </source>
</evidence>
<dbReference type="InterPro" id="IPR027417">
    <property type="entry name" value="P-loop_NTPase"/>
</dbReference>